<evidence type="ECO:0000313" key="2">
    <source>
        <dbReference type="Proteomes" id="UP000315673"/>
    </source>
</evidence>
<accession>A0A5B8LGZ9</accession>
<dbReference type="Proteomes" id="UP000315673">
    <property type="component" value="Chromosome"/>
</dbReference>
<sequence length="67" mass="7715">MTDEAEIEQVRRTIDEGRVHIAKQKEIIAEREAAGSDSSEPREFLLRLEEGMQGYVAQLETLERQAR</sequence>
<protein>
    <submittedName>
        <fullName evidence="1">Uncharacterized protein</fullName>
    </submittedName>
</protein>
<dbReference type="AlphaFoldDB" id="A0A5B8LGZ9"/>
<dbReference type="EMBL" id="CP042306">
    <property type="protein sequence ID" value="QDZ06914.1"/>
    <property type="molecule type" value="Genomic_DNA"/>
</dbReference>
<gene>
    <name evidence="1" type="ORF">FPZ24_04980</name>
</gene>
<dbReference type="KEGG" id="spai:FPZ24_04980"/>
<name>A0A5B8LGZ9_9SPHN</name>
<proteinExistence type="predicted"/>
<reference evidence="1 2" key="1">
    <citation type="submission" date="2019-07" db="EMBL/GenBank/DDBJ databases">
        <title>Full genome sequence of Sphingomonas sp. 4R-6-7(HKS19).</title>
        <authorList>
            <person name="Im W.-T."/>
        </authorList>
    </citation>
    <scope>NUCLEOTIDE SEQUENCE [LARGE SCALE GENOMIC DNA]</scope>
    <source>
        <strain evidence="1 2">HKS19</strain>
    </source>
</reference>
<dbReference type="RefSeq" id="WP_146569998.1">
    <property type="nucleotide sequence ID" value="NZ_CP042306.1"/>
</dbReference>
<evidence type="ECO:0000313" key="1">
    <source>
        <dbReference type="EMBL" id="QDZ06914.1"/>
    </source>
</evidence>
<keyword evidence="2" id="KW-1185">Reference proteome</keyword>
<organism evidence="1 2">
    <name type="scientific">Sphingomonas panacisoli</name>
    <dbReference type="NCBI Taxonomy" id="1813879"/>
    <lineage>
        <taxon>Bacteria</taxon>
        <taxon>Pseudomonadati</taxon>
        <taxon>Pseudomonadota</taxon>
        <taxon>Alphaproteobacteria</taxon>
        <taxon>Sphingomonadales</taxon>
        <taxon>Sphingomonadaceae</taxon>
        <taxon>Sphingomonas</taxon>
    </lineage>
</organism>